<sequence length="384" mass="43478">MVLTKADIQKIPINAGHIVNGQWKVLKKLGEGGCGVVWQVQHVKTDNLAALKAEPFGMLKEDELLKMEVFVLKKLVNAKHVCKLLATGKGSTYYFVIMTLIGPSLSELRKAMPGQKFELPTTLHVGVETLEGIKEVHEAGFVHRDIKPSNFAIAVKNKRLIYILDFGLARQIIITDKGKSKLREPRKNVPFKGTVRYCSLNVHRKEEAGKHDDLWSWFYMLIEMLNGELPWKCMDRGQAERCKENSEKKLTTMIPKELWIYFKTLKRLNYNKTPDYNQFKSPLLETAKRRGLAVSQLPLPWEGKGKLAHLLNVPATTAIKPKEKIADEKREQDKAPISEAANNTKYGVVDIKEDEYDDNDDEQASHVSGKSETDDTLGGLNDIK</sequence>
<evidence type="ECO:0000313" key="4">
    <source>
        <dbReference type="Proteomes" id="UP000095284"/>
    </source>
</evidence>
<dbReference type="PROSITE" id="PS50011">
    <property type="entry name" value="PROTEIN_KINASE_DOM"/>
    <property type="match status" value="1"/>
</dbReference>
<dbReference type="EMBL" id="CAJFDI010000006">
    <property type="protein sequence ID" value="CAD5234672.1"/>
    <property type="molecule type" value="Genomic_DNA"/>
</dbReference>
<dbReference type="SMR" id="A0A1I7SDB0"/>
<feature type="compositionally biased region" description="Basic and acidic residues" evidence="1">
    <location>
        <begin position="322"/>
        <end position="336"/>
    </location>
</feature>
<keyword evidence="5" id="KW-1185">Reference proteome</keyword>
<dbReference type="EMBL" id="CAJFCV020000006">
    <property type="protein sequence ID" value="CAG9130571.1"/>
    <property type="molecule type" value="Genomic_DNA"/>
</dbReference>
<dbReference type="Pfam" id="PF00069">
    <property type="entry name" value="Pkinase"/>
    <property type="match status" value="1"/>
</dbReference>
<dbReference type="GO" id="GO:0005524">
    <property type="term" value="F:ATP binding"/>
    <property type="evidence" value="ECO:0007669"/>
    <property type="project" value="InterPro"/>
</dbReference>
<dbReference type="AlphaFoldDB" id="A0A1I7SDB0"/>
<dbReference type="GO" id="GO:0004672">
    <property type="term" value="F:protein kinase activity"/>
    <property type="evidence" value="ECO:0007669"/>
    <property type="project" value="InterPro"/>
</dbReference>
<evidence type="ECO:0000313" key="3">
    <source>
        <dbReference type="EMBL" id="CAD5234672.1"/>
    </source>
</evidence>
<reference evidence="3" key="2">
    <citation type="submission" date="2020-09" db="EMBL/GenBank/DDBJ databases">
        <authorList>
            <person name="Kikuchi T."/>
        </authorList>
    </citation>
    <scope>NUCLEOTIDE SEQUENCE</scope>
    <source>
        <strain evidence="3">Ka4C1</strain>
    </source>
</reference>
<name>A0A1I7SDB0_BURXY</name>
<protein>
    <submittedName>
        <fullName evidence="3">(pine wood nematode) hypothetical protein</fullName>
    </submittedName>
    <submittedName>
        <fullName evidence="6">Protein kinase domain-containing protein</fullName>
    </submittedName>
</protein>
<dbReference type="Gene3D" id="1.10.510.10">
    <property type="entry name" value="Transferase(Phosphotransferase) domain 1"/>
    <property type="match status" value="1"/>
</dbReference>
<evidence type="ECO:0000313" key="6">
    <source>
        <dbReference type="WBParaSite" id="BXY_1101500.1"/>
    </source>
</evidence>
<feature type="domain" description="Protein kinase" evidence="2">
    <location>
        <begin position="23"/>
        <end position="302"/>
    </location>
</feature>
<accession>A0A1I7SDB0</accession>
<dbReference type="InterPro" id="IPR000719">
    <property type="entry name" value="Prot_kinase_dom"/>
</dbReference>
<organism evidence="4 6">
    <name type="scientific">Bursaphelenchus xylophilus</name>
    <name type="common">Pinewood nematode worm</name>
    <name type="synonym">Aphelenchoides xylophilus</name>
    <dbReference type="NCBI Taxonomy" id="6326"/>
    <lineage>
        <taxon>Eukaryota</taxon>
        <taxon>Metazoa</taxon>
        <taxon>Ecdysozoa</taxon>
        <taxon>Nematoda</taxon>
        <taxon>Chromadorea</taxon>
        <taxon>Rhabditida</taxon>
        <taxon>Tylenchina</taxon>
        <taxon>Tylenchomorpha</taxon>
        <taxon>Aphelenchoidea</taxon>
        <taxon>Aphelenchoididae</taxon>
        <taxon>Bursaphelenchus</taxon>
    </lineage>
</organism>
<proteinExistence type="predicted"/>
<dbReference type="Proteomes" id="UP000582659">
    <property type="component" value="Unassembled WGS sequence"/>
</dbReference>
<evidence type="ECO:0000313" key="5">
    <source>
        <dbReference type="Proteomes" id="UP000659654"/>
    </source>
</evidence>
<evidence type="ECO:0000259" key="2">
    <source>
        <dbReference type="PROSITE" id="PS50011"/>
    </source>
</evidence>
<gene>
    <name evidence="3" type="ORF">BXYJ_LOCUS14763</name>
</gene>
<dbReference type="Proteomes" id="UP000659654">
    <property type="component" value="Unassembled WGS sequence"/>
</dbReference>
<dbReference type="PANTHER" id="PTHR11909">
    <property type="entry name" value="CASEIN KINASE-RELATED"/>
    <property type="match status" value="1"/>
</dbReference>
<dbReference type="SUPFAM" id="SSF56112">
    <property type="entry name" value="Protein kinase-like (PK-like)"/>
    <property type="match status" value="1"/>
</dbReference>
<feature type="compositionally biased region" description="Acidic residues" evidence="1">
    <location>
        <begin position="352"/>
        <end position="362"/>
    </location>
</feature>
<dbReference type="OrthoDB" id="5979581at2759"/>
<dbReference type="Proteomes" id="UP000095284">
    <property type="component" value="Unplaced"/>
</dbReference>
<dbReference type="WBParaSite" id="BXY_1101500.1">
    <property type="protein sequence ID" value="BXY_1101500.1"/>
    <property type="gene ID" value="BXY_1101500"/>
</dbReference>
<dbReference type="InterPro" id="IPR050235">
    <property type="entry name" value="CK1_Ser-Thr_kinase"/>
</dbReference>
<reference evidence="6" key="1">
    <citation type="submission" date="2016-11" db="UniProtKB">
        <authorList>
            <consortium name="WormBaseParasite"/>
        </authorList>
    </citation>
    <scope>IDENTIFICATION</scope>
</reference>
<dbReference type="eggNOG" id="KOG1164">
    <property type="taxonomic scope" value="Eukaryota"/>
</dbReference>
<dbReference type="InterPro" id="IPR011009">
    <property type="entry name" value="Kinase-like_dom_sf"/>
</dbReference>
<evidence type="ECO:0000256" key="1">
    <source>
        <dbReference type="SAM" id="MobiDB-lite"/>
    </source>
</evidence>
<feature type="region of interest" description="Disordered" evidence="1">
    <location>
        <begin position="322"/>
        <end position="384"/>
    </location>
</feature>
<dbReference type="SMART" id="SM00220">
    <property type="entry name" value="S_TKc"/>
    <property type="match status" value="1"/>
</dbReference>